<evidence type="ECO:0000256" key="6">
    <source>
        <dbReference type="ARBA" id="ARBA00023136"/>
    </source>
</evidence>
<evidence type="ECO:0000259" key="11">
    <source>
        <dbReference type="Pfam" id="PF00593"/>
    </source>
</evidence>
<feature type="domain" description="TonB-dependent receptor plug" evidence="12">
    <location>
        <begin position="658"/>
        <end position="762"/>
    </location>
</feature>
<keyword evidence="6 8" id="KW-0472">Membrane</keyword>
<organism evidence="13 14">
    <name type="scientific">Olivibacter jilunii</name>
    <dbReference type="NCBI Taxonomy" id="985016"/>
    <lineage>
        <taxon>Bacteria</taxon>
        <taxon>Pseudomonadati</taxon>
        <taxon>Bacteroidota</taxon>
        <taxon>Sphingobacteriia</taxon>
        <taxon>Sphingobacteriales</taxon>
        <taxon>Sphingobacteriaceae</taxon>
        <taxon>Olivibacter</taxon>
    </lineage>
</organism>
<evidence type="ECO:0000256" key="3">
    <source>
        <dbReference type="ARBA" id="ARBA00022452"/>
    </source>
</evidence>
<keyword evidence="3 8" id="KW-1134">Transmembrane beta strand</keyword>
<dbReference type="Gene3D" id="2.40.170.20">
    <property type="entry name" value="TonB-dependent receptor, beta-barrel domain"/>
    <property type="match status" value="1"/>
</dbReference>
<proteinExistence type="inferred from homology"/>
<evidence type="ECO:0000256" key="7">
    <source>
        <dbReference type="ARBA" id="ARBA00023237"/>
    </source>
</evidence>
<evidence type="ECO:0000313" key="13">
    <source>
        <dbReference type="EMBL" id="MFD2963684.1"/>
    </source>
</evidence>
<evidence type="ECO:0000259" key="12">
    <source>
        <dbReference type="Pfam" id="PF07715"/>
    </source>
</evidence>
<comment type="similarity">
    <text evidence="8 9">Belongs to the TonB-dependent receptor family.</text>
</comment>
<gene>
    <name evidence="13" type="ORF">ACFS6J_17900</name>
</gene>
<dbReference type="NCBIfam" id="TIGR04057">
    <property type="entry name" value="SusC_RagA_signa"/>
    <property type="match status" value="1"/>
</dbReference>
<evidence type="ECO:0000256" key="1">
    <source>
        <dbReference type="ARBA" id="ARBA00004571"/>
    </source>
</evidence>
<evidence type="ECO:0000256" key="9">
    <source>
        <dbReference type="RuleBase" id="RU003357"/>
    </source>
</evidence>
<dbReference type="Pfam" id="PF13715">
    <property type="entry name" value="CarbopepD_reg_2"/>
    <property type="match status" value="1"/>
</dbReference>
<evidence type="ECO:0000256" key="4">
    <source>
        <dbReference type="ARBA" id="ARBA00022692"/>
    </source>
</evidence>
<keyword evidence="5 9" id="KW-0798">TonB box</keyword>
<comment type="caution">
    <text evidence="13">The sequence shown here is derived from an EMBL/GenBank/DDBJ whole genome shotgun (WGS) entry which is preliminary data.</text>
</comment>
<keyword evidence="2 8" id="KW-0813">Transport</keyword>
<dbReference type="NCBIfam" id="TIGR04056">
    <property type="entry name" value="OMP_RagA_SusC"/>
    <property type="match status" value="1"/>
</dbReference>
<evidence type="ECO:0000256" key="2">
    <source>
        <dbReference type="ARBA" id="ARBA00022448"/>
    </source>
</evidence>
<keyword evidence="14" id="KW-1185">Reference proteome</keyword>
<evidence type="ECO:0000256" key="8">
    <source>
        <dbReference type="PROSITE-ProRule" id="PRU01360"/>
    </source>
</evidence>
<evidence type="ECO:0000256" key="10">
    <source>
        <dbReference type="SAM" id="MobiDB-lite"/>
    </source>
</evidence>
<dbReference type="InterPro" id="IPR037066">
    <property type="entry name" value="Plug_dom_sf"/>
</dbReference>
<dbReference type="Pfam" id="PF00593">
    <property type="entry name" value="TonB_dep_Rec_b-barrel"/>
    <property type="match status" value="1"/>
</dbReference>
<dbReference type="Pfam" id="PF07715">
    <property type="entry name" value="Plug"/>
    <property type="match status" value="1"/>
</dbReference>
<dbReference type="InterPro" id="IPR039426">
    <property type="entry name" value="TonB-dep_rcpt-like"/>
</dbReference>
<dbReference type="InterPro" id="IPR008969">
    <property type="entry name" value="CarboxyPept-like_regulatory"/>
</dbReference>
<dbReference type="Gene3D" id="2.170.130.10">
    <property type="entry name" value="TonB-dependent receptor, plug domain"/>
    <property type="match status" value="1"/>
</dbReference>
<dbReference type="PROSITE" id="PS52016">
    <property type="entry name" value="TONB_DEPENDENT_REC_3"/>
    <property type="match status" value="1"/>
</dbReference>
<reference evidence="14" key="1">
    <citation type="journal article" date="2019" name="Int. J. Syst. Evol. Microbiol.">
        <title>The Global Catalogue of Microorganisms (GCM) 10K type strain sequencing project: providing services to taxonomists for standard genome sequencing and annotation.</title>
        <authorList>
            <consortium name="The Broad Institute Genomics Platform"/>
            <consortium name="The Broad Institute Genome Sequencing Center for Infectious Disease"/>
            <person name="Wu L."/>
            <person name="Ma J."/>
        </authorList>
    </citation>
    <scope>NUCLEOTIDE SEQUENCE [LARGE SCALE GENOMIC DNA]</scope>
    <source>
        <strain evidence="14">KCTC 23098</strain>
    </source>
</reference>
<dbReference type="RefSeq" id="WP_377611790.1">
    <property type="nucleotide sequence ID" value="NZ_JBHUPA010000008.1"/>
</dbReference>
<name>A0ABW6B5F5_9SPHI</name>
<keyword evidence="7 8" id="KW-0998">Cell outer membrane</keyword>
<dbReference type="SUPFAM" id="SSF49464">
    <property type="entry name" value="Carboxypeptidase regulatory domain-like"/>
    <property type="match status" value="1"/>
</dbReference>
<dbReference type="Proteomes" id="UP001597560">
    <property type="component" value="Unassembled WGS sequence"/>
</dbReference>
<evidence type="ECO:0000256" key="5">
    <source>
        <dbReference type="ARBA" id="ARBA00023077"/>
    </source>
</evidence>
<dbReference type="InterPro" id="IPR023996">
    <property type="entry name" value="TonB-dep_OMP_SusC/RagA"/>
</dbReference>
<evidence type="ECO:0000313" key="14">
    <source>
        <dbReference type="Proteomes" id="UP001597560"/>
    </source>
</evidence>
<dbReference type="InterPro" id="IPR000531">
    <property type="entry name" value="Beta-barrel_TonB"/>
</dbReference>
<dbReference type="SUPFAM" id="SSF56935">
    <property type="entry name" value="Porins"/>
    <property type="match status" value="1"/>
</dbReference>
<dbReference type="InterPro" id="IPR036942">
    <property type="entry name" value="Beta-barrel_TonB_sf"/>
</dbReference>
<keyword evidence="4 8" id="KW-0812">Transmembrane</keyword>
<comment type="subcellular location">
    <subcellularLocation>
        <location evidence="1 8">Cell outer membrane</location>
        <topology evidence="1 8">Multi-pass membrane protein</topology>
    </subcellularLocation>
</comment>
<feature type="domain" description="TonB-dependent receptor-like beta-barrel" evidence="11">
    <location>
        <begin position="953"/>
        <end position="1569"/>
    </location>
</feature>
<dbReference type="Gene3D" id="2.60.40.1120">
    <property type="entry name" value="Carboxypeptidase-like, regulatory domain"/>
    <property type="match status" value="1"/>
</dbReference>
<feature type="region of interest" description="Disordered" evidence="10">
    <location>
        <begin position="244"/>
        <end position="291"/>
    </location>
</feature>
<protein>
    <submittedName>
        <fullName evidence="13">SusC/RagA family TonB-linked outer membrane protein</fullName>
    </submittedName>
</protein>
<sequence length="1610" mass="182736">MIKTEPIENSKSDRRLAEKEPQITRKLPQLVGKWVRPASVTAPNAVKMTRTVGKLARTTFLGRRSLRRLLVMNITCTFFPQKGTQKLLAAKFLCKLLQLLSLCYPKFWRSVISCLADIPSRPFRSIFGKSFNLTLGQTAIFRDEQPICSTVLGRTTVNRDKQQGDSSVIESFNYPNNKGRTLGFFSRRELIFLRTFGKPVFLKPGRNTICRDKQPICSTVLGRTTVNRDELRFWASASNDKRLAEKAPRNARKLPQLVGKGGRPASDERRDAANAMPKAVNRGRNAGTEGQNTIWRGQNASLCFSLSTTLFCAFQYLLGRTAILRDERRDLAGAREQSLMMNDELLVMNITCTFPRERYPKLLAAKFLCKLLRLLSLSYPTIPVYRNSFISIENKHNDKNFWRPVISRRTVFPLRPCHEGFGKARWYVTYVTRNAGKLWRNTKKFRRNALAQWRDATKGVPNSVNRGRNTIWRGRNAFNGERNAKKIWRNAKKFRRNASALTRGAIPSRDRFFGLLCKWALRTLKPYTIYLTALNVLFCVCLAHARQSSSPEAAHGVALQSDYFVTGRVMAIGTDETLTGATVRIKGSTISVRTDANGLFRISAKEGMGVLVISFLGYKTQEVDFQRGEAEGLTIHLEPNDNQLDEVEVSTGYQTLPKERATGSFVQVDKELFNRSVSTDVISRLKGVTPSLTFDERAGGEPKLSIRGRSTIFANDQPLIVVDNFPYEGDINNLNPNDIESISILRDAAAASIWGVRAGNGVIVVTTKRGRENQPISIEFNANTTLSEQPDLHYERRLGAADFIGMERFLYDKGFFNNVFNNNINPSALSPVVELLKASDMGLISDDALRTQLSRFEQYDVLNDLGDYFYRRQLNQQYALSISGGGNKHDFRVSAGYDHNALTLEGNNRQRYNIGAQHNITPFKNFSITTSLNYSVQHRESDDTYQDIRIGSRTIYPYARLTDHEGNALAIPRLYRESFIESEKEKGVDWSFFPLNEMGYRDNRSKLANVRFNTGLHYQLIARLNISLKYQLEQQTDNLHVLWNEESYAMRSLYNQYIFKDVNGNIESYIPKGGLLIKGQNSLNAQNIRGQIAFEKLMGNHNINLLAGAEIRENKRQGNNVRYYGYDVLTGTSLPVNLNTLYPQYPSGGNRVIPSGNTYFETTDRFRSFFFNGAYSYKERYTLSLSGRVDQSNLFGVRTNQKRVPLWSVGGKWNLLEEEFFNVNAFSKLNLRTTYGVSGNLDNSLTAFTTASLATDNYTGQQAATITNPANPSLRWEKISTLNFAVDYGLLKDRINGSVEYYKRRGTDLIGNGPLDPTNGWVNYRGNVADMVGEGWDIEINALLIKKSWQWSSALIFSYVKDKVTKYNLNPTRSYFFIDASLTGNPFQINPIVGKPVYGVYSYAWAGLDPETGAPRGYLNGEVSQNYSAMLTAADEQSLIYNGRAQPAYFGAFRNTFSYKSWNLSANIMYKLGYVFRRQSINYNMAFQSYVTHVDYTKRWQRPGDEFYTDVPAMIYPANTLRDNFYANSEVLIEKGDHIRLQDIQLSYDLNTKLKGIRKLQLYLYANNLGIIWRANKQGLDPDISAVPLSGTPLIYPNPRSYSLGCKIIF</sequence>
<dbReference type="EMBL" id="JBHUPA010000008">
    <property type="protein sequence ID" value="MFD2963684.1"/>
    <property type="molecule type" value="Genomic_DNA"/>
</dbReference>
<accession>A0ABW6B5F5</accession>
<dbReference type="InterPro" id="IPR012910">
    <property type="entry name" value="Plug_dom"/>
</dbReference>
<dbReference type="InterPro" id="IPR023997">
    <property type="entry name" value="TonB-dep_OMP_SusC/RagA_CS"/>
</dbReference>